<dbReference type="EMBL" id="QKZI01000003">
    <property type="protein sequence ID" value="PZX04842.1"/>
    <property type="molecule type" value="Genomic_DNA"/>
</dbReference>
<accession>A0A2W7N635</accession>
<organism evidence="1 2">
    <name type="scientific">Psychrobacillus insolitus</name>
    <dbReference type="NCBI Taxonomy" id="1461"/>
    <lineage>
        <taxon>Bacteria</taxon>
        <taxon>Bacillati</taxon>
        <taxon>Bacillota</taxon>
        <taxon>Bacilli</taxon>
        <taxon>Bacillales</taxon>
        <taxon>Bacillaceae</taxon>
        <taxon>Psychrobacillus</taxon>
    </lineage>
</organism>
<dbReference type="Proteomes" id="UP000248646">
    <property type="component" value="Unassembled WGS sequence"/>
</dbReference>
<dbReference type="RefSeq" id="WP_281269944.1">
    <property type="nucleotide sequence ID" value="NZ_QKZI01000003.1"/>
</dbReference>
<keyword evidence="2" id="KW-1185">Reference proteome</keyword>
<evidence type="ECO:0000313" key="2">
    <source>
        <dbReference type="Proteomes" id="UP000248646"/>
    </source>
</evidence>
<protein>
    <submittedName>
        <fullName evidence="1">Uncharacterized protein</fullName>
    </submittedName>
</protein>
<proteinExistence type="predicted"/>
<evidence type="ECO:0000313" key="1">
    <source>
        <dbReference type="EMBL" id="PZX04842.1"/>
    </source>
</evidence>
<sequence length="40" mass="4760">MNKAFLSIESRFLNRIQNASKEDLEDIDRALDILQTKLFY</sequence>
<comment type="caution">
    <text evidence="1">The sequence shown here is derived from an EMBL/GenBank/DDBJ whole genome shotgun (WGS) entry which is preliminary data.</text>
</comment>
<dbReference type="AlphaFoldDB" id="A0A2W7N635"/>
<name>A0A2W7N635_9BACI</name>
<gene>
    <name evidence="1" type="ORF">C7437_10391</name>
</gene>
<reference evidence="1 2" key="1">
    <citation type="submission" date="2018-06" db="EMBL/GenBank/DDBJ databases">
        <title>Genomic Encyclopedia of Type Strains, Phase IV (KMG-IV): sequencing the most valuable type-strain genomes for metagenomic binning, comparative biology and taxonomic classification.</title>
        <authorList>
            <person name="Goeker M."/>
        </authorList>
    </citation>
    <scope>NUCLEOTIDE SEQUENCE [LARGE SCALE GENOMIC DNA]</scope>
    <source>
        <strain evidence="1 2">DSM 5</strain>
    </source>
</reference>